<proteinExistence type="predicted"/>
<dbReference type="Gene3D" id="1.10.10.60">
    <property type="entry name" value="Homeodomain-like"/>
    <property type="match status" value="1"/>
</dbReference>
<feature type="region of interest" description="Disordered" evidence="1">
    <location>
        <begin position="349"/>
        <end position="477"/>
    </location>
</feature>
<accession>A0A6P5FMB3</accession>
<dbReference type="InterPro" id="IPR001005">
    <property type="entry name" value="SANT/Myb"/>
</dbReference>
<dbReference type="GeneID" id="109716422"/>
<evidence type="ECO:0000313" key="3">
    <source>
        <dbReference type="Proteomes" id="UP000515123"/>
    </source>
</evidence>
<dbReference type="SUPFAM" id="SSF46689">
    <property type="entry name" value="Homeodomain-like"/>
    <property type="match status" value="1"/>
</dbReference>
<sequence>MVAELDFLDDIFLEPKENTEKNVGKFRPKVRAKTAKAATKPSETAASASTSSSTQKPQSHDSNVKQKEQVLEPHKGSSGEDAGMPVGLDSNVDPVSPSSADQGAPNKNEESLVHTEASHDVRQVYEGDVDMQMHHDKSEAQEVLETFSLESGARALSQVAGTSGVNLMETCFRINDVNSSGNESVPAVNLSSSSPTKTNTNEQPLVESEELVNNLKDSIDGSQDRENDHNSHALPGQGIDELGANMLANMESLDDFSSQPNATGAVNNGEKVQPKRQQKEGKRKSVSFVLPDANDSAAPTENYTEQSNPIETDIPSQDTMACENLEDGLDSSPMPDDWFADFVMKPTKENDISKDQFFNDFDDTGNQNVEEPNPETAEEVGATKSSRNLRKKSKEKADVDSDIRTCNLSEMDEVLSDDNDEDDDYNGKDAEKRKRVPRKSRKQKDESETSNQRRKRTSKKSNSFVEESPKKFSHALRRKRRRVDKVLLETPQNEIDRRQISIRNLILLAENNEKNWSKQAAAGQSVYRRKNPDDFDFFGGEEENHDNEENGGAQPSSTKLNYHSYMNRAKSKRWSKLETEMFYKAIQQFGTDFEMILQLFPGRTRHELKAKYKNEERKHPLEVRDALIYRSKDHSHYEELIQKLQIQPEENPQRDTTANQETESQDGISENVEDWFEEFTKKTEQEEANEWEDRENRPMSSNDEKNEAQTPAEVDDFDTAFDSDIRDVEKDFFEGF</sequence>
<dbReference type="PANTHER" id="PTHR22929">
    <property type="entry name" value="RNA POLYMERASE III TRANSCRIPTION INITIATION FACTOR B"/>
    <property type="match status" value="1"/>
</dbReference>
<dbReference type="Pfam" id="PF15963">
    <property type="entry name" value="Myb_DNA-bind_7"/>
    <property type="match status" value="1"/>
</dbReference>
<feature type="compositionally biased region" description="Basic and acidic residues" evidence="1">
    <location>
        <begin position="694"/>
        <end position="707"/>
    </location>
</feature>
<feature type="region of interest" description="Disordered" evidence="1">
    <location>
        <begin position="537"/>
        <end position="559"/>
    </location>
</feature>
<dbReference type="GO" id="GO:0070898">
    <property type="term" value="P:RNA polymerase III preinitiation complex assembly"/>
    <property type="evidence" value="ECO:0007669"/>
    <property type="project" value="TreeGrafter"/>
</dbReference>
<dbReference type="GO" id="GO:0001156">
    <property type="term" value="F:TFIIIC-class transcription factor complex binding"/>
    <property type="evidence" value="ECO:0007669"/>
    <property type="project" value="TreeGrafter"/>
</dbReference>
<feature type="compositionally biased region" description="Acidic residues" evidence="1">
    <location>
        <begin position="537"/>
        <end position="546"/>
    </location>
</feature>
<feature type="compositionally biased region" description="Basic and acidic residues" evidence="1">
    <location>
        <begin position="107"/>
        <end position="118"/>
    </location>
</feature>
<feature type="compositionally biased region" description="Polar residues" evidence="1">
    <location>
        <begin position="255"/>
        <end position="266"/>
    </location>
</feature>
<evidence type="ECO:0000256" key="1">
    <source>
        <dbReference type="SAM" id="MobiDB-lite"/>
    </source>
</evidence>
<dbReference type="OrthoDB" id="272624at2759"/>
<feature type="compositionally biased region" description="Acidic residues" evidence="1">
    <location>
        <begin position="410"/>
        <end position="424"/>
    </location>
</feature>
<dbReference type="AlphaFoldDB" id="A0A6P5FMB3"/>
<dbReference type="InterPro" id="IPR009057">
    <property type="entry name" value="Homeodomain-like_sf"/>
</dbReference>
<feature type="region of interest" description="Disordered" evidence="1">
    <location>
        <begin position="254"/>
        <end position="316"/>
    </location>
</feature>
<feature type="compositionally biased region" description="Polar residues" evidence="1">
    <location>
        <begin position="297"/>
        <end position="316"/>
    </location>
</feature>
<reference evidence="3" key="1">
    <citation type="journal article" date="2015" name="Nat. Genet.">
        <title>The pineapple genome and the evolution of CAM photosynthesis.</title>
        <authorList>
            <person name="Ming R."/>
            <person name="VanBuren R."/>
            <person name="Wai C.M."/>
            <person name="Tang H."/>
            <person name="Schatz M.C."/>
            <person name="Bowers J.E."/>
            <person name="Lyons E."/>
            <person name="Wang M.L."/>
            <person name="Chen J."/>
            <person name="Biggers E."/>
            <person name="Zhang J."/>
            <person name="Huang L."/>
            <person name="Zhang L."/>
            <person name="Miao W."/>
            <person name="Zhang J."/>
            <person name="Ye Z."/>
            <person name="Miao C."/>
            <person name="Lin Z."/>
            <person name="Wang H."/>
            <person name="Zhou H."/>
            <person name="Yim W.C."/>
            <person name="Priest H.D."/>
            <person name="Zheng C."/>
            <person name="Woodhouse M."/>
            <person name="Edger P.P."/>
            <person name="Guyot R."/>
            <person name="Guo H.B."/>
            <person name="Guo H."/>
            <person name="Zheng G."/>
            <person name="Singh R."/>
            <person name="Sharma A."/>
            <person name="Min X."/>
            <person name="Zheng Y."/>
            <person name="Lee H."/>
            <person name="Gurtowski J."/>
            <person name="Sedlazeck F.J."/>
            <person name="Harkess A."/>
            <person name="McKain M.R."/>
            <person name="Liao Z."/>
            <person name="Fang J."/>
            <person name="Liu J."/>
            <person name="Zhang X."/>
            <person name="Zhang Q."/>
            <person name="Hu W."/>
            <person name="Qin Y."/>
            <person name="Wang K."/>
            <person name="Chen L.Y."/>
            <person name="Shirley N."/>
            <person name="Lin Y.R."/>
            <person name="Liu L.Y."/>
            <person name="Hernandez A.G."/>
            <person name="Wright C.L."/>
            <person name="Bulone V."/>
            <person name="Tuskan G.A."/>
            <person name="Heath K."/>
            <person name="Zee F."/>
            <person name="Moore P.H."/>
            <person name="Sunkar R."/>
            <person name="Leebens-Mack J.H."/>
            <person name="Mockler T."/>
            <person name="Bennetzen J.L."/>
            <person name="Freeling M."/>
            <person name="Sankoff D."/>
            <person name="Paterson A.H."/>
            <person name="Zhu X."/>
            <person name="Yang X."/>
            <person name="Smith J.A."/>
            <person name="Cushman J.C."/>
            <person name="Paull R.E."/>
            <person name="Yu Q."/>
        </authorList>
    </citation>
    <scope>NUCLEOTIDE SEQUENCE [LARGE SCALE GENOMIC DNA]</scope>
    <source>
        <strain evidence="3">cv. F153</strain>
    </source>
</reference>
<feature type="compositionally biased region" description="Acidic residues" evidence="1">
    <location>
        <begin position="1"/>
        <end position="12"/>
    </location>
</feature>
<keyword evidence="3" id="KW-1185">Reference proteome</keyword>
<feature type="compositionally biased region" description="Polar residues" evidence="1">
    <location>
        <begin position="178"/>
        <end position="203"/>
    </location>
</feature>
<evidence type="ECO:0000313" key="4">
    <source>
        <dbReference type="RefSeq" id="XP_020097446.1"/>
    </source>
</evidence>
<dbReference type="InterPro" id="IPR039467">
    <property type="entry name" value="TFIIIB_B''_Myb"/>
</dbReference>
<organism evidence="3 4">
    <name type="scientific">Ananas comosus</name>
    <name type="common">Pineapple</name>
    <name type="synonym">Ananas ananas</name>
    <dbReference type="NCBI Taxonomy" id="4615"/>
    <lineage>
        <taxon>Eukaryota</taxon>
        <taxon>Viridiplantae</taxon>
        <taxon>Streptophyta</taxon>
        <taxon>Embryophyta</taxon>
        <taxon>Tracheophyta</taxon>
        <taxon>Spermatophyta</taxon>
        <taxon>Magnoliopsida</taxon>
        <taxon>Liliopsida</taxon>
        <taxon>Poales</taxon>
        <taxon>Bromeliaceae</taxon>
        <taxon>Bromelioideae</taxon>
        <taxon>Ananas</taxon>
    </lineage>
</organism>
<feature type="compositionally biased region" description="Basic residues" evidence="1">
    <location>
        <begin position="433"/>
        <end position="442"/>
    </location>
</feature>
<dbReference type="RefSeq" id="XP_020097446.1">
    <property type="nucleotide sequence ID" value="XM_020241857.1"/>
</dbReference>
<protein>
    <submittedName>
        <fullName evidence="4">Transcription factor TFIIIB component B'' homolog</fullName>
    </submittedName>
</protein>
<feature type="compositionally biased region" description="Basic and acidic residues" evidence="1">
    <location>
        <begin position="217"/>
        <end position="231"/>
    </location>
</feature>
<feature type="region of interest" description="Disordered" evidence="1">
    <location>
        <begin position="1"/>
        <end position="118"/>
    </location>
</feature>
<feature type="compositionally biased region" description="Low complexity" evidence="1">
    <location>
        <begin position="35"/>
        <end position="57"/>
    </location>
</feature>
<feature type="region of interest" description="Disordered" evidence="1">
    <location>
        <begin position="178"/>
        <end position="239"/>
    </location>
</feature>
<feature type="compositionally biased region" description="Polar residues" evidence="1">
    <location>
        <begin position="644"/>
        <end position="668"/>
    </location>
</feature>
<dbReference type="GO" id="GO:0000126">
    <property type="term" value="C:transcription factor TFIIIB complex"/>
    <property type="evidence" value="ECO:0007669"/>
    <property type="project" value="TreeGrafter"/>
</dbReference>
<evidence type="ECO:0000259" key="2">
    <source>
        <dbReference type="SMART" id="SM00717"/>
    </source>
</evidence>
<feature type="compositionally biased region" description="Basic and acidic residues" evidence="1">
    <location>
        <begin position="58"/>
        <end position="78"/>
    </location>
</feature>
<dbReference type="SMART" id="SM00717">
    <property type="entry name" value="SANT"/>
    <property type="match status" value="1"/>
</dbReference>
<reference evidence="4" key="2">
    <citation type="submission" date="2025-08" db="UniProtKB">
        <authorList>
            <consortium name="RefSeq"/>
        </authorList>
    </citation>
    <scope>IDENTIFICATION</scope>
    <source>
        <tissue evidence="4">Leaf</tissue>
    </source>
</reference>
<dbReference type="PANTHER" id="PTHR22929:SF0">
    <property type="entry name" value="TRANSCRIPTION FACTOR TFIIIB COMPONENT B'' HOMOLOG"/>
    <property type="match status" value="1"/>
</dbReference>
<feature type="domain" description="Myb-like" evidence="2">
    <location>
        <begin position="570"/>
        <end position="618"/>
    </location>
</feature>
<gene>
    <name evidence="4" type="primary">LOC109716422</name>
</gene>
<feature type="compositionally biased region" description="Basic residues" evidence="1">
    <location>
        <begin position="24"/>
        <end position="34"/>
    </location>
</feature>
<feature type="region of interest" description="Disordered" evidence="1">
    <location>
        <begin position="644"/>
        <end position="720"/>
    </location>
</feature>
<name>A0A6P5FMB3_ANACO</name>
<dbReference type="CDD" id="cd00167">
    <property type="entry name" value="SANT"/>
    <property type="match status" value="1"/>
</dbReference>
<dbReference type="Proteomes" id="UP000515123">
    <property type="component" value="Linkage group 10"/>
</dbReference>
<feature type="compositionally biased region" description="Basic and acidic residues" evidence="1">
    <location>
        <begin position="13"/>
        <end position="23"/>
    </location>
</feature>